<accession>A0A163ZH72</accession>
<dbReference type="EMBL" id="LVYV01000011">
    <property type="protein sequence ID" value="KZD23477.1"/>
    <property type="molecule type" value="Genomic_DNA"/>
</dbReference>
<name>A0A163ZH72_9BRAD</name>
<dbReference type="RefSeq" id="WP_068732679.1">
    <property type="nucleotide sequence ID" value="NZ_LVYV01000011.1"/>
</dbReference>
<dbReference type="InterPro" id="IPR011852">
    <property type="entry name" value="TRAP_TAXI"/>
</dbReference>
<sequence length="447" mass="47738">MNVRSIAFPFWGRVLLLAGIFGLLLGGGLLTWRYIERPTVLKLAVGSIDGEAGKTASIIASHFANKKSPIRLDFETFGNAVDAGKAFSSGKFDLAVVRADVGDLSEARAVAVMAKAVVMLIAPPGSKITSVEGLRGRTVGVVGGEVNRKLVDALTKQYDLTSARVTFKNLEVSDTRRAVEAREVGALLVVIPLTEKYLSQVRGLFKTGAPVLIPIDAAGAIADANGAYESFDIPKGSLRGAPPVPDDDVTTLRVSYYLVANKKLHSSVIARLTEMVVAARRDLIAGQPQLAGIAAADTDPDAFIPVHPGAAAYYNGTEQSFMDKYGDDIYLAPMLLGALASILAAAWRFLGIRPPDHREATLNAFYTLPRRIRAAPDDAELCAIEQEVDDLLTAQLAKTMRNDEDALEIATLVSAAQRIDNLIHHRRSALARAPLSVAPGSSIQSET</sequence>
<dbReference type="Proteomes" id="UP000076574">
    <property type="component" value="Unassembled WGS sequence"/>
</dbReference>
<evidence type="ECO:0000256" key="1">
    <source>
        <dbReference type="SAM" id="Phobius"/>
    </source>
</evidence>
<dbReference type="Gene3D" id="3.40.190.10">
    <property type="entry name" value="Periplasmic binding protein-like II"/>
    <property type="match status" value="2"/>
</dbReference>
<protein>
    <submittedName>
        <fullName evidence="2">C4-dicarboxylate ABC transporter substrate-binding protein</fullName>
    </submittedName>
</protein>
<comment type="caution">
    <text evidence="2">The sequence shown here is derived from an EMBL/GenBank/DDBJ whole genome shotgun (WGS) entry which is preliminary data.</text>
</comment>
<keyword evidence="1" id="KW-0812">Transmembrane</keyword>
<reference evidence="2 3" key="1">
    <citation type="submission" date="2016-03" db="EMBL/GenBank/DDBJ databases">
        <title>Microsymbionts genomes from the relict species Vavilovia formosa (Stev.) Fed.</title>
        <authorList>
            <person name="Kopat V."/>
            <person name="Chirak E."/>
            <person name="Kimeklis A."/>
            <person name="Andronov E."/>
        </authorList>
    </citation>
    <scope>NUCLEOTIDE SEQUENCE [LARGE SCALE GENOMIC DNA]</scope>
    <source>
        <strain evidence="2 3">Vaf07</strain>
    </source>
</reference>
<dbReference type="OrthoDB" id="252197at2"/>
<dbReference type="PANTHER" id="PTHR42941:SF1">
    <property type="entry name" value="SLL1037 PROTEIN"/>
    <property type="match status" value="1"/>
</dbReference>
<keyword evidence="1" id="KW-0472">Membrane</keyword>
<gene>
    <name evidence="2" type="ORF">A4A58_27590</name>
</gene>
<dbReference type="PANTHER" id="PTHR42941">
    <property type="entry name" value="SLL1037 PROTEIN"/>
    <property type="match status" value="1"/>
</dbReference>
<dbReference type="Pfam" id="PF16868">
    <property type="entry name" value="NMT1_3"/>
    <property type="match status" value="1"/>
</dbReference>
<keyword evidence="1" id="KW-1133">Transmembrane helix</keyword>
<dbReference type="STRING" id="943830.A4A58_27590"/>
<keyword evidence="3" id="KW-1185">Reference proteome</keyword>
<dbReference type="AlphaFoldDB" id="A0A163ZH72"/>
<dbReference type="SUPFAM" id="SSF53850">
    <property type="entry name" value="Periplasmic binding protein-like II"/>
    <property type="match status" value="1"/>
</dbReference>
<evidence type="ECO:0000313" key="3">
    <source>
        <dbReference type="Proteomes" id="UP000076574"/>
    </source>
</evidence>
<proteinExistence type="predicted"/>
<feature type="transmembrane region" description="Helical" evidence="1">
    <location>
        <begin position="329"/>
        <end position="350"/>
    </location>
</feature>
<organism evidence="2 3">
    <name type="scientific">Tardiphaga robiniae</name>
    <dbReference type="NCBI Taxonomy" id="943830"/>
    <lineage>
        <taxon>Bacteria</taxon>
        <taxon>Pseudomonadati</taxon>
        <taxon>Pseudomonadota</taxon>
        <taxon>Alphaproteobacteria</taxon>
        <taxon>Hyphomicrobiales</taxon>
        <taxon>Nitrobacteraceae</taxon>
        <taxon>Tardiphaga</taxon>
    </lineage>
</organism>
<evidence type="ECO:0000313" key="2">
    <source>
        <dbReference type="EMBL" id="KZD23477.1"/>
    </source>
</evidence>
<feature type="transmembrane region" description="Helical" evidence="1">
    <location>
        <begin position="6"/>
        <end position="32"/>
    </location>
</feature>